<dbReference type="KEGG" id="dpx:DAPPUDRAFT_323532"/>
<dbReference type="AlphaFoldDB" id="E9GZ24"/>
<dbReference type="EMBL" id="GL732576">
    <property type="protein sequence ID" value="EFX75304.1"/>
    <property type="molecule type" value="Genomic_DNA"/>
</dbReference>
<accession>E9GZ24</accession>
<evidence type="ECO:0000313" key="3">
    <source>
        <dbReference type="Proteomes" id="UP000000305"/>
    </source>
</evidence>
<dbReference type="Gene3D" id="3.10.20.90">
    <property type="entry name" value="Phosphatidylinositol 3-kinase Catalytic Subunit, Chain A, domain 1"/>
    <property type="match status" value="1"/>
</dbReference>
<proteinExistence type="predicted"/>
<keyword evidence="3" id="KW-1185">Reference proteome</keyword>
<dbReference type="InterPro" id="IPR000270">
    <property type="entry name" value="PB1_dom"/>
</dbReference>
<gene>
    <name evidence="2" type="ORF">DAPPUDRAFT_323532</name>
</gene>
<dbReference type="Proteomes" id="UP000000305">
    <property type="component" value="Unassembled WGS sequence"/>
</dbReference>
<sequence length="95" mass="11225">MAREIKVKCYLSTRSNEGIEIRRFVYKDVKDPSLKQLKDRARNLYHQLRGEHFELMYIDEEDNDKVAVSSDPELTLAWTETKYSGGQFRLCIHIS</sequence>
<dbReference type="HOGENOM" id="CLU_2374914_0_0_1"/>
<feature type="domain" description="PB1" evidence="1">
    <location>
        <begin position="4"/>
        <end position="95"/>
    </location>
</feature>
<dbReference type="Pfam" id="PF00564">
    <property type="entry name" value="PB1"/>
    <property type="match status" value="1"/>
</dbReference>
<dbReference type="SMART" id="SM00666">
    <property type="entry name" value="PB1"/>
    <property type="match status" value="1"/>
</dbReference>
<name>E9GZ24_DAPPU</name>
<organism evidence="2 3">
    <name type="scientific">Daphnia pulex</name>
    <name type="common">Water flea</name>
    <dbReference type="NCBI Taxonomy" id="6669"/>
    <lineage>
        <taxon>Eukaryota</taxon>
        <taxon>Metazoa</taxon>
        <taxon>Ecdysozoa</taxon>
        <taxon>Arthropoda</taxon>
        <taxon>Crustacea</taxon>
        <taxon>Branchiopoda</taxon>
        <taxon>Diplostraca</taxon>
        <taxon>Cladocera</taxon>
        <taxon>Anomopoda</taxon>
        <taxon>Daphniidae</taxon>
        <taxon>Daphnia</taxon>
    </lineage>
</organism>
<reference evidence="2 3" key="1">
    <citation type="journal article" date="2011" name="Science">
        <title>The ecoresponsive genome of Daphnia pulex.</title>
        <authorList>
            <person name="Colbourne J.K."/>
            <person name="Pfrender M.E."/>
            <person name="Gilbert D."/>
            <person name="Thomas W.K."/>
            <person name="Tucker A."/>
            <person name="Oakley T.H."/>
            <person name="Tokishita S."/>
            <person name="Aerts A."/>
            <person name="Arnold G.J."/>
            <person name="Basu M.K."/>
            <person name="Bauer D.J."/>
            <person name="Caceres C.E."/>
            <person name="Carmel L."/>
            <person name="Casola C."/>
            <person name="Choi J.H."/>
            <person name="Detter J.C."/>
            <person name="Dong Q."/>
            <person name="Dusheyko S."/>
            <person name="Eads B.D."/>
            <person name="Frohlich T."/>
            <person name="Geiler-Samerotte K.A."/>
            <person name="Gerlach D."/>
            <person name="Hatcher P."/>
            <person name="Jogdeo S."/>
            <person name="Krijgsveld J."/>
            <person name="Kriventseva E.V."/>
            <person name="Kultz D."/>
            <person name="Laforsch C."/>
            <person name="Lindquist E."/>
            <person name="Lopez J."/>
            <person name="Manak J.R."/>
            <person name="Muller J."/>
            <person name="Pangilinan J."/>
            <person name="Patwardhan R.P."/>
            <person name="Pitluck S."/>
            <person name="Pritham E.J."/>
            <person name="Rechtsteiner A."/>
            <person name="Rho M."/>
            <person name="Rogozin I.B."/>
            <person name="Sakarya O."/>
            <person name="Salamov A."/>
            <person name="Schaack S."/>
            <person name="Shapiro H."/>
            <person name="Shiga Y."/>
            <person name="Skalitzky C."/>
            <person name="Smith Z."/>
            <person name="Souvorov A."/>
            <person name="Sung W."/>
            <person name="Tang Z."/>
            <person name="Tsuchiya D."/>
            <person name="Tu H."/>
            <person name="Vos H."/>
            <person name="Wang M."/>
            <person name="Wolf Y.I."/>
            <person name="Yamagata H."/>
            <person name="Yamada T."/>
            <person name="Ye Y."/>
            <person name="Shaw J.R."/>
            <person name="Andrews J."/>
            <person name="Crease T.J."/>
            <person name="Tang H."/>
            <person name="Lucas S.M."/>
            <person name="Robertson H.M."/>
            <person name="Bork P."/>
            <person name="Koonin E.V."/>
            <person name="Zdobnov E.M."/>
            <person name="Grigoriev I.V."/>
            <person name="Lynch M."/>
            <person name="Boore J.L."/>
        </authorList>
    </citation>
    <scope>NUCLEOTIDE SEQUENCE [LARGE SCALE GENOMIC DNA]</scope>
</reference>
<evidence type="ECO:0000259" key="1">
    <source>
        <dbReference type="PROSITE" id="PS51745"/>
    </source>
</evidence>
<evidence type="ECO:0000313" key="2">
    <source>
        <dbReference type="EMBL" id="EFX75304.1"/>
    </source>
</evidence>
<dbReference type="SUPFAM" id="SSF54277">
    <property type="entry name" value="CAD &amp; PB1 domains"/>
    <property type="match status" value="1"/>
</dbReference>
<protein>
    <recommendedName>
        <fullName evidence="1">PB1 domain-containing protein</fullName>
    </recommendedName>
</protein>
<dbReference type="FunFam" id="3.10.20.90:FF:000320">
    <property type="entry name" value="Predicted protein"/>
    <property type="match status" value="1"/>
</dbReference>
<dbReference type="PROSITE" id="PS51745">
    <property type="entry name" value="PB1"/>
    <property type="match status" value="1"/>
</dbReference>
<dbReference type="InParanoid" id="E9GZ24"/>
<dbReference type="InterPro" id="IPR053793">
    <property type="entry name" value="PB1-like"/>
</dbReference>